<gene>
    <name evidence="7" type="ORF">MELIAE_LOCUS9337</name>
</gene>
<dbReference type="InterPro" id="IPR051487">
    <property type="entry name" value="Ser/Thr_Proteases_Immune/Dev"/>
</dbReference>
<evidence type="ECO:0000259" key="6">
    <source>
        <dbReference type="PROSITE" id="PS51888"/>
    </source>
</evidence>
<evidence type="ECO:0000256" key="4">
    <source>
        <dbReference type="SAM" id="SignalP"/>
    </source>
</evidence>
<proteinExistence type="inferred from homology"/>
<dbReference type="Pfam" id="PF00089">
    <property type="entry name" value="Trypsin"/>
    <property type="match status" value="1"/>
</dbReference>
<dbReference type="PANTHER" id="PTHR24256">
    <property type="entry name" value="TRYPTASE-RELATED"/>
    <property type="match status" value="1"/>
</dbReference>
<evidence type="ECO:0000256" key="1">
    <source>
        <dbReference type="ARBA" id="ARBA00022729"/>
    </source>
</evidence>
<sequence>MHLKIAITLLLLKTINADIQAGNTCTLKSGEEGICKSIDQCDHGIKMVNTGIFPSLCGFNGTVAIICCRYTTVVSKQTREIPKKRGLGDITKKSCSRSPINKSSIQRIRTQSSKDRAEAIKSDFQNNLPETVTVYWDGKLSPGLDVRSSKEEHLPILISFGEKKQLLDMPKLESSSGQDQAKAVLTALYDWNLEDKLQIIMKPSYVAVGFTKKQNFEGQLLKVLEGIQHPDFSYPILYNDIGLLKVEKMKFNSFVRPACLNVDSHVNREHAIATGWGKVGSSSLSDDLLKVKLQLFNTTLCNSILGEIGRQLKDGISSETQICAGSMTDIKDTCNGDSGGPLQIFHNESLDGTKCMYDIIGITSFGKRCGVNVGNPGVYTRVSAYIKWIEETVWPEN</sequence>
<evidence type="ECO:0000313" key="8">
    <source>
        <dbReference type="Proteomes" id="UP001154078"/>
    </source>
</evidence>
<protein>
    <submittedName>
        <fullName evidence="7">Uncharacterized protein</fullName>
    </submittedName>
</protein>
<name>A0A9P0FL81_BRAAE</name>
<dbReference type="GO" id="GO:0006508">
    <property type="term" value="P:proteolysis"/>
    <property type="evidence" value="ECO:0007669"/>
    <property type="project" value="InterPro"/>
</dbReference>
<dbReference type="SMART" id="SM00020">
    <property type="entry name" value="Tryp_SPc"/>
    <property type="match status" value="1"/>
</dbReference>
<comment type="similarity">
    <text evidence="3">Belongs to the peptidase S1 family. CLIP subfamily.</text>
</comment>
<dbReference type="SMART" id="SM00680">
    <property type="entry name" value="CLIP"/>
    <property type="match status" value="1"/>
</dbReference>
<dbReference type="PROSITE" id="PS51888">
    <property type="entry name" value="CLIP"/>
    <property type="match status" value="1"/>
</dbReference>
<dbReference type="InterPro" id="IPR033116">
    <property type="entry name" value="TRYPSIN_SER"/>
</dbReference>
<dbReference type="InterPro" id="IPR022700">
    <property type="entry name" value="CLIP"/>
</dbReference>
<dbReference type="GO" id="GO:0004252">
    <property type="term" value="F:serine-type endopeptidase activity"/>
    <property type="evidence" value="ECO:0007669"/>
    <property type="project" value="InterPro"/>
</dbReference>
<dbReference type="InterPro" id="IPR009003">
    <property type="entry name" value="Peptidase_S1_PA"/>
</dbReference>
<keyword evidence="2" id="KW-1015">Disulfide bond</keyword>
<dbReference type="CDD" id="cd00190">
    <property type="entry name" value="Tryp_SPc"/>
    <property type="match status" value="1"/>
</dbReference>
<reference evidence="7" key="1">
    <citation type="submission" date="2021-12" db="EMBL/GenBank/DDBJ databases">
        <authorList>
            <person name="King R."/>
        </authorList>
    </citation>
    <scope>NUCLEOTIDE SEQUENCE</scope>
</reference>
<evidence type="ECO:0000256" key="3">
    <source>
        <dbReference type="ARBA" id="ARBA00024195"/>
    </source>
</evidence>
<dbReference type="EMBL" id="OV121137">
    <property type="protein sequence ID" value="CAH0559206.1"/>
    <property type="molecule type" value="Genomic_DNA"/>
</dbReference>
<feature type="chain" id="PRO_5040125981" evidence="4">
    <location>
        <begin position="18"/>
        <end position="397"/>
    </location>
</feature>
<dbReference type="PROSITE" id="PS00135">
    <property type="entry name" value="TRYPSIN_SER"/>
    <property type="match status" value="1"/>
</dbReference>
<dbReference type="AlphaFoldDB" id="A0A9P0FL81"/>
<organism evidence="7 8">
    <name type="scientific">Brassicogethes aeneus</name>
    <name type="common">Rape pollen beetle</name>
    <name type="synonym">Meligethes aeneus</name>
    <dbReference type="NCBI Taxonomy" id="1431903"/>
    <lineage>
        <taxon>Eukaryota</taxon>
        <taxon>Metazoa</taxon>
        <taxon>Ecdysozoa</taxon>
        <taxon>Arthropoda</taxon>
        <taxon>Hexapoda</taxon>
        <taxon>Insecta</taxon>
        <taxon>Pterygota</taxon>
        <taxon>Neoptera</taxon>
        <taxon>Endopterygota</taxon>
        <taxon>Coleoptera</taxon>
        <taxon>Polyphaga</taxon>
        <taxon>Cucujiformia</taxon>
        <taxon>Nitidulidae</taxon>
        <taxon>Meligethinae</taxon>
        <taxon>Brassicogethes</taxon>
    </lineage>
</organism>
<feature type="domain" description="Peptidase S1" evidence="5">
    <location>
        <begin position="140"/>
        <end position="394"/>
    </location>
</feature>
<dbReference type="Proteomes" id="UP001154078">
    <property type="component" value="Chromosome 6"/>
</dbReference>
<evidence type="ECO:0000256" key="2">
    <source>
        <dbReference type="ARBA" id="ARBA00023157"/>
    </source>
</evidence>
<dbReference type="Gene3D" id="2.40.10.10">
    <property type="entry name" value="Trypsin-like serine proteases"/>
    <property type="match status" value="2"/>
</dbReference>
<evidence type="ECO:0000313" key="7">
    <source>
        <dbReference type="EMBL" id="CAH0559206.1"/>
    </source>
</evidence>
<keyword evidence="1 4" id="KW-0732">Signal</keyword>
<dbReference type="InterPro" id="IPR043504">
    <property type="entry name" value="Peptidase_S1_PA_chymotrypsin"/>
</dbReference>
<dbReference type="PROSITE" id="PS50240">
    <property type="entry name" value="TRYPSIN_DOM"/>
    <property type="match status" value="1"/>
</dbReference>
<feature type="domain" description="Clip" evidence="6">
    <location>
        <begin position="24"/>
        <end position="68"/>
    </location>
</feature>
<accession>A0A9P0FL81</accession>
<dbReference type="SUPFAM" id="SSF50494">
    <property type="entry name" value="Trypsin-like serine proteases"/>
    <property type="match status" value="1"/>
</dbReference>
<feature type="signal peptide" evidence="4">
    <location>
        <begin position="1"/>
        <end position="17"/>
    </location>
</feature>
<dbReference type="InterPro" id="IPR001254">
    <property type="entry name" value="Trypsin_dom"/>
</dbReference>
<keyword evidence="8" id="KW-1185">Reference proteome</keyword>
<dbReference type="OrthoDB" id="6339452at2759"/>
<evidence type="ECO:0000259" key="5">
    <source>
        <dbReference type="PROSITE" id="PS50240"/>
    </source>
</evidence>